<sequence>MVKPLGLLVMAYGTPHNLEEVLPYYTHIRRGRAPSEAQLADLVGRYQAIGGVSPLTEITSAQARGIADSLNSDGGRPVKLYQGMKHIAPYIEDAVAAMHADGLDEAIGIVLAPHYSHMSVGGYQKTAREKAEQLGGPKLRFVNQWHLEPAFLDVLTSRVQEALAACSNPEQAVVVFSAHSLPERILEMNDPYVAQLHESGEEVARRLQLKHYRFGWQSAGQTGEPWMGPDILDLLRSLKEEGYEEVVSCSQGFVADHLEVLYDIDIEAQQVAKELGIHLVRTRQMNDDKAFLQALADAVRKCERQGVEE</sequence>
<proteinExistence type="inferred from homology"/>
<feature type="binding site" evidence="7">
    <location>
        <position position="179"/>
    </location>
    <ligand>
        <name>Fe(2+)</name>
        <dbReference type="ChEBI" id="CHEBI:29033"/>
    </ligand>
</feature>
<dbReference type="GO" id="GO:0004325">
    <property type="term" value="F:ferrochelatase activity"/>
    <property type="evidence" value="ECO:0007669"/>
    <property type="project" value="UniProtKB-EC"/>
</dbReference>
<dbReference type="CDD" id="cd00419">
    <property type="entry name" value="Ferrochelatase_C"/>
    <property type="match status" value="1"/>
</dbReference>
<feature type="binding site" evidence="7">
    <location>
        <position position="123"/>
    </location>
    <ligand>
        <name>Fe-coproporphyrin III</name>
        <dbReference type="ChEBI" id="CHEBI:68438"/>
    </ligand>
</feature>
<comment type="subcellular location">
    <subcellularLocation>
        <location evidence="7 8">Cytoplasm</location>
    </subcellularLocation>
</comment>
<feature type="binding site" evidence="7">
    <location>
        <begin position="45"/>
        <end position="46"/>
    </location>
    <ligand>
        <name>Fe-coproporphyrin III</name>
        <dbReference type="ChEBI" id="CHEBI:68438"/>
    </ligand>
</feature>
<reference evidence="9 10" key="1">
    <citation type="journal article" date="2024" name="Int. J. Mol. Sci.">
        <title>Exploration of Alicyclobacillus spp. Genome in Search of Antibiotic Resistance.</title>
        <authorList>
            <person name="Bucka-Kolendo J."/>
            <person name="Kiousi D.E."/>
            <person name="Dekowska A."/>
            <person name="Mikolajczuk-Szczyrba A."/>
            <person name="Karadedos D.M."/>
            <person name="Michael P."/>
            <person name="Galanis A."/>
            <person name="Sokolowska B."/>
        </authorList>
    </citation>
    <scope>NUCLEOTIDE SEQUENCE [LARGE SCALE GENOMIC DNA]</scope>
    <source>
        <strain evidence="9 10">KKP 3000</strain>
    </source>
</reference>
<dbReference type="PANTHER" id="PTHR11108">
    <property type="entry name" value="FERROCHELATASE"/>
    <property type="match status" value="1"/>
</dbReference>
<dbReference type="InterPro" id="IPR001015">
    <property type="entry name" value="Ferrochelatase"/>
</dbReference>
<dbReference type="RefSeq" id="WP_275476126.1">
    <property type="nucleotide sequence ID" value="NZ_CP162940.1"/>
</dbReference>
<dbReference type="Pfam" id="PF00762">
    <property type="entry name" value="Ferrochelatase"/>
    <property type="match status" value="1"/>
</dbReference>
<feature type="binding site" evidence="7">
    <location>
        <position position="53"/>
    </location>
    <ligand>
        <name>Fe-coproporphyrin III</name>
        <dbReference type="ChEBI" id="CHEBI:68438"/>
    </ligand>
</feature>
<keyword evidence="3 7" id="KW-0350">Heme biosynthesis</keyword>
<comment type="similarity">
    <text evidence="7 8">Belongs to the ferrochelatase family.</text>
</comment>
<dbReference type="CDD" id="cd03411">
    <property type="entry name" value="Ferrochelatase_N"/>
    <property type="match status" value="1"/>
</dbReference>
<dbReference type="EC" id="4.99.1.9" evidence="7"/>
<evidence type="ECO:0000256" key="2">
    <source>
        <dbReference type="ARBA" id="ARBA00023004"/>
    </source>
</evidence>
<dbReference type="SUPFAM" id="SSF53800">
    <property type="entry name" value="Chelatase"/>
    <property type="match status" value="1"/>
</dbReference>
<protein>
    <recommendedName>
        <fullName evidence="7">Coproporphyrin III ferrochelatase</fullName>
        <ecNumber evidence="7">4.99.1.9</ecNumber>
    </recommendedName>
</protein>
<dbReference type="InterPro" id="IPR019772">
    <property type="entry name" value="Ferrochelatase_AS"/>
</dbReference>
<evidence type="ECO:0000256" key="5">
    <source>
        <dbReference type="ARBA" id="ARBA00023244"/>
    </source>
</evidence>
<keyword evidence="10" id="KW-1185">Reference proteome</keyword>
<dbReference type="NCBIfam" id="TIGR00109">
    <property type="entry name" value="hemH"/>
    <property type="match status" value="1"/>
</dbReference>
<evidence type="ECO:0000256" key="8">
    <source>
        <dbReference type="RuleBase" id="RU000607"/>
    </source>
</evidence>
<evidence type="ECO:0000256" key="4">
    <source>
        <dbReference type="ARBA" id="ARBA00023239"/>
    </source>
</evidence>
<evidence type="ECO:0000256" key="6">
    <source>
        <dbReference type="ARBA" id="ARBA00024536"/>
    </source>
</evidence>
<organism evidence="9 10">
    <name type="scientific">Alicyclobacillus fastidiosus</name>
    <dbReference type="NCBI Taxonomy" id="392011"/>
    <lineage>
        <taxon>Bacteria</taxon>
        <taxon>Bacillati</taxon>
        <taxon>Bacillota</taxon>
        <taxon>Bacilli</taxon>
        <taxon>Bacillales</taxon>
        <taxon>Alicyclobacillaceae</taxon>
        <taxon>Alicyclobacillus</taxon>
    </lineage>
</organism>
<evidence type="ECO:0000313" key="9">
    <source>
        <dbReference type="EMBL" id="MFB5190089.1"/>
    </source>
</evidence>
<evidence type="ECO:0000313" key="10">
    <source>
        <dbReference type="Proteomes" id="UP001579974"/>
    </source>
</evidence>
<feature type="binding site" evidence="7">
    <location>
        <position position="259"/>
    </location>
    <ligand>
        <name>Fe(2+)</name>
        <dbReference type="ChEBI" id="CHEBI:29033"/>
    </ligand>
</feature>
<dbReference type="InterPro" id="IPR033659">
    <property type="entry name" value="Ferrochelatase_N"/>
</dbReference>
<evidence type="ECO:0000256" key="7">
    <source>
        <dbReference type="HAMAP-Rule" id="MF_00323"/>
    </source>
</evidence>
<dbReference type="HAMAP" id="MF_00323">
    <property type="entry name" value="Ferrochelatase"/>
    <property type="match status" value="1"/>
</dbReference>
<keyword evidence="2 7" id="KW-0408">Iron</keyword>
<dbReference type="Proteomes" id="UP001579974">
    <property type="component" value="Unassembled WGS sequence"/>
</dbReference>
<keyword evidence="4 7" id="KW-0456">Lyase</keyword>
<dbReference type="InterPro" id="IPR033644">
    <property type="entry name" value="Ferrochelatase_C"/>
</dbReference>
<evidence type="ECO:0000256" key="3">
    <source>
        <dbReference type="ARBA" id="ARBA00023133"/>
    </source>
</evidence>
<dbReference type="PANTHER" id="PTHR11108:SF1">
    <property type="entry name" value="FERROCHELATASE, MITOCHONDRIAL"/>
    <property type="match status" value="1"/>
</dbReference>
<evidence type="ECO:0000256" key="1">
    <source>
        <dbReference type="ARBA" id="ARBA00004744"/>
    </source>
</evidence>
<comment type="function">
    <text evidence="7 8">Involved in coproporphyrin-dependent heme b biosynthesis. Catalyzes the insertion of ferrous iron into coproporphyrin III to form Fe-coproporphyrin III.</text>
</comment>
<keyword evidence="5 7" id="KW-0627">Porphyrin biosynthesis</keyword>
<accession>A0ABV5ACU4</accession>
<dbReference type="EMBL" id="JBDXSU010000004">
    <property type="protein sequence ID" value="MFB5190089.1"/>
    <property type="molecule type" value="Genomic_DNA"/>
</dbReference>
<dbReference type="PROSITE" id="PS00534">
    <property type="entry name" value="FERROCHELATASE"/>
    <property type="match status" value="1"/>
</dbReference>
<comment type="pathway">
    <text evidence="1 7 8">Porphyrin-containing compound metabolism; protoheme biosynthesis.</text>
</comment>
<comment type="catalytic activity">
    <reaction evidence="6">
        <text>Fe-coproporphyrin III + 2 H(+) = coproporphyrin III + Fe(2+)</text>
        <dbReference type="Rhea" id="RHEA:49572"/>
        <dbReference type="ChEBI" id="CHEBI:15378"/>
        <dbReference type="ChEBI" id="CHEBI:29033"/>
        <dbReference type="ChEBI" id="CHEBI:68438"/>
        <dbReference type="ChEBI" id="CHEBI:131725"/>
        <dbReference type="EC" id="4.99.1.9"/>
    </reaction>
    <physiologicalReaction direction="right-to-left" evidence="6">
        <dbReference type="Rhea" id="RHEA:49574"/>
    </physiologicalReaction>
</comment>
<keyword evidence="7 8" id="KW-0963">Cytoplasm</keyword>
<keyword evidence="7" id="KW-0479">Metal-binding</keyword>
<name>A0ABV5ACU4_9BACL</name>
<comment type="caution">
    <text evidence="9">The sequence shown here is derived from an EMBL/GenBank/DDBJ whole genome shotgun (WGS) entry which is preliminary data.</text>
</comment>
<dbReference type="Gene3D" id="3.40.50.1400">
    <property type="match status" value="2"/>
</dbReference>
<gene>
    <name evidence="9" type="primary">hemH</name>
    <name evidence="7" type="synonym">cpfC</name>
    <name evidence="9" type="ORF">KKP3000_003482</name>
</gene>
<feature type="binding site" description="axial binding residue" evidence="7">
    <location>
        <position position="12"/>
    </location>
    <ligand>
        <name>Fe-coproporphyrin III</name>
        <dbReference type="ChEBI" id="CHEBI:68438"/>
    </ligand>
    <ligandPart>
        <name>Fe</name>
        <dbReference type="ChEBI" id="CHEBI:18248"/>
    </ligandPart>
</feature>
<feature type="binding site" evidence="7">
    <location>
        <position position="29"/>
    </location>
    <ligand>
        <name>Fe-coproporphyrin III</name>
        <dbReference type="ChEBI" id="CHEBI:68438"/>
    </ligand>
</feature>